<name>A0A9Q0JMI9_9ROSI</name>
<dbReference type="AlphaFoldDB" id="A0A9Q0JMI9"/>
<reference evidence="2" key="2">
    <citation type="journal article" date="2023" name="Plants (Basel)">
        <title>Annotation of the Turnera subulata (Passifloraceae) Draft Genome Reveals the S-Locus Evolved after the Divergence of Turneroideae from Passifloroideae in a Stepwise Manner.</title>
        <authorList>
            <person name="Henning P.M."/>
            <person name="Roalson E.H."/>
            <person name="Mir W."/>
            <person name="McCubbin A.G."/>
            <person name="Shore J.S."/>
        </authorList>
    </citation>
    <scope>NUCLEOTIDE SEQUENCE</scope>
    <source>
        <strain evidence="2">F60SS</strain>
    </source>
</reference>
<sequence length="98" mass="10587">LLCFFPSSPDTTHPPISLLNYFPISLNNSLLCPSFPLTKPLPSSSPTSHPLPLFFNLLDNHSKPLPLLFTSPPSHALSSFSLSPPSSSSPTFAALSRR</sequence>
<accession>A0A9Q0JMI9</accession>
<keyword evidence="3" id="KW-1185">Reference proteome</keyword>
<reference evidence="2" key="1">
    <citation type="submission" date="2022-02" db="EMBL/GenBank/DDBJ databases">
        <authorList>
            <person name="Henning P.M."/>
            <person name="McCubbin A.G."/>
            <person name="Shore J.S."/>
        </authorList>
    </citation>
    <scope>NUCLEOTIDE SEQUENCE</scope>
    <source>
        <strain evidence="2">F60SS</strain>
        <tissue evidence="2">Leaves</tissue>
    </source>
</reference>
<protein>
    <submittedName>
        <fullName evidence="2">Uncharacterized protein</fullName>
    </submittedName>
</protein>
<evidence type="ECO:0000256" key="1">
    <source>
        <dbReference type="SAM" id="MobiDB-lite"/>
    </source>
</evidence>
<proteinExistence type="predicted"/>
<gene>
    <name evidence="2" type="ORF">Tsubulata_022123</name>
</gene>
<evidence type="ECO:0000313" key="2">
    <source>
        <dbReference type="EMBL" id="KAJ4848281.1"/>
    </source>
</evidence>
<evidence type="ECO:0000313" key="3">
    <source>
        <dbReference type="Proteomes" id="UP001141552"/>
    </source>
</evidence>
<organism evidence="2 3">
    <name type="scientific">Turnera subulata</name>
    <dbReference type="NCBI Taxonomy" id="218843"/>
    <lineage>
        <taxon>Eukaryota</taxon>
        <taxon>Viridiplantae</taxon>
        <taxon>Streptophyta</taxon>
        <taxon>Embryophyta</taxon>
        <taxon>Tracheophyta</taxon>
        <taxon>Spermatophyta</taxon>
        <taxon>Magnoliopsida</taxon>
        <taxon>eudicotyledons</taxon>
        <taxon>Gunneridae</taxon>
        <taxon>Pentapetalae</taxon>
        <taxon>rosids</taxon>
        <taxon>fabids</taxon>
        <taxon>Malpighiales</taxon>
        <taxon>Passifloraceae</taxon>
        <taxon>Turnera</taxon>
    </lineage>
</organism>
<dbReference type="Proteomes" id="UP001141552">
    <property type="component" value="Unassembled WGS sequence"/>
</dbReference>
<feature type="region of interest" description="Disordered" evidence="1">
    <location>
        <begin position="75"/>
        <end position="98"/>
    </location>
</feature>
<dbReference type="EMBL" id="JAKUCV010000941">
    <property type="protein sequence ID" value="KAJ4848281.1"/>
    <property type="molecule type" value="Genomic_DNA"/>
</dbReference>
<comment type="caution">
    <text evidence="2">The sequence shown here is derived from an EMBL/GenBank/DDBJ whole genome shotgun (WGS) entry which is preliminary data.</text>
</comment>
<feature type="non-terminal residue" evidence="2">
    <location>
        <position position="1"/>
    </location>
</feature>